<dbReference type="CDD" id="cd00586">
    <property type="entry name" value="4HBT"/>
    <property type="match status" value="1"/>
</dbReference>
<proteinExistence type="inferred from homology"/>
<evidence type="ECO:0000256" key="2">
    <source>
        <dbReference type="ARBA" id="ARBA00022801"/>
    </source>
</evidence>
<dbReference type="SUPFAM" id="SSF54637">
    <property type="entry name" value="Thioesterase/thiol ester dehydrase-isomerase"/>
    <property type="match status" value="1"/>
</dbReference>
<dbReference type="InterPro" id="IPR006684">
    <property type="entry name" value="YbgC/YbaW"/>
</dbReference>
<accession>A0AA41R6Z2</accession>
<dbReference type="NCBIfam" id="TIGR00051">
    <property type="entry name" value="YbgC/FadM family acyl-CoA thioesterase"/>
    <property type="match status" value="1"/>
</dbReference>
<dbReference type="PANTHER" id="PTHR31793:SF27">
    <property type="entry name" value="NOVEL THIOESTERASE SUPERFAMILY DOMAIN AND SAPOSIN A-TYPE DOMAIN CONTAINING PROTEIN (0610012H03RIK)"/>
    <property type="match status" value="1"/>
</dbReference>
<name>A0AA41R6Z2_9BACT</name>
<dbReference type="Pfam" id="PF13279">
    <property type="entry name" value="4HBT_2"/>
    <property type="match status" value="1"/>
</dbReference>
<sequence length="139" mass="15920">MLSHRTPYRVIYGDTDTMGIAYYANYLRWFEIGRTELLRAWGLAYKEIEARGILLPVSEAFCKYMTPARYDDLLAIEAALDPTIKAGLKIDYRITSADDQVVHAVGHTRHAFLDQDGKVIRPPRFMRDLIRRQNGSANA</sequence>
<dbReference type="Proteomes" id="UP001165427">
    <property type="component" value="Unassembled WGS sequence"/>
</dbReference>
<keyword evidence="2" id="KW-0378">Hydrolase</keyword>
<dbReference type="AlphaFoldDB" id="A0AA41R6Z2"/>
<protein>
    <submittedName>
        <fullName evidence="3">Acyl-CoA thioesterase</fullName>
    </submittedName>
</protein>
<dbReference type="RefSeq" id="WP_246913067.1">
    <property type="nucleotide sequence ID" value="NZ_JALJRB010000025.1"/>
</dbReference>
<keyword evidence="4" id="KW-1185">Reference proteome</keyword>
<dbReference type="PANTHER" id="PTHR31793">
    <property type="entry name" value="4-HYDROXYBENZOYL-COA THIOESTERASE FAMILY MEMBER"/>
    <property type="match status" value="1"/>
</dbReference>
<reference evidence="3" key="1">
    <citation type="submission" date="2022-04" db="EMBL/GenBank/DDBJ databases">
        <title>Desulfatitalea alkaliphila sp. nov., a novel anaerobic sulfate-reducing bacterium isolated from terrestrial mud volcano, Taman Peninsula, Russia.</title>
        <authorList>
            <person name="Khomyakova M.A."/>
            <person name="Merkel A.Y."/>
            <person name="Slobodkin A.I."/>
        </authorList>
    </citation>
    <scope>NUCLEOTIDE SEQUENCE</scope>
    <source>
        <strain evidence="3">M08but</strain>
    </source>
</reference>
<evidence type="ECO:0000313" key="3">
    <source>
        <dbReference type="EMBL" id="MCJ8502370.1"/>
    </source>
</evidence>
<evidence type="ECO:0000256" key="1">
    <source>
        <dbReference type="ARBA" id="ARBA00005953"/>
    </source>
</evidence>
<dbReference type="GO" id="GO:0047617">
    <property type="term" value="F:fatty acyl-CoA hydrolase activity"/>
    <property type="evidence" value="ECO:0007669"/>
    <property type="project" value="TreeGrafter"/>
</dbReference>
<dbReference type="PIRSF" id="PIRSF003230">
    <property type="entry name" value="YbgC"/>
    <property type="match status" value="1"/>
</dbReference>
<dbReference type="InterPro" id="IPR050563">
    <property type="entry name" value="4-hydroxybenzoyl-CoA_TE"/>
</dbReference>
<dbReference type="Gene3D" id="3.10.129.10">
    <property type="entry name" value="Hotdog Thioesterase"/>
    <property type="match status" value="1"/>
</dbReference>
<organism evidence="3 4">
    <name type="scientific">Desulfatitalea alkaliphila</name>
    <dbReference type="NCBI Taxonomy" id="2929485"/>
    <lineage>
        <taxon>Bacteria</taxon>
        <taxon>Pseudomonadati</taxon>
        <taxon>Thermodesulfobacteriota</taxon>
        <taxon>Desulfobacteria</taxon>
        <taxon>Desulfobacterales</taxon>
        <taxon>Desulfosarcinaceae</taxon>
        <taxon>Desulfatitalea</taxon>
    </lineage>
</organism>
<dbReference type="EMBL" id="JALJRB010000025">
    <property type="protein sequence ID" value="MCJ8502370.1"/>
    <property type="molecule type" value="Genomic_DNA"/>
</dbReference>
<comment type="caution">
    <text evidence="3">The sequence shown here is derived from an EMBL/GenBank/DDBJ whole genome shotgun (WGS) entry which is preliminary data.</text>
</comment>
<comment type="similarity">
    <text evidence="1">Belongs to the 4-hydroxybenzoyl-CoA thioesterase family.</text>
</comment>
<evidence type="ECO:0000313" key="4">
    <source>
        <dbReference type="Proteomes" id="UP001165427"/>
    </source>
</evidence>
<dbReference type="InterPro" id="IPR029069">
    <property type="entry name" value="HotDog_dom_sf"/>
</dbReference>
<gene>
    <name evidence="3" type="ORF">MRX98_17440</name>
</gene>